<proteinExistence type="predicted"/>
<evidence type="ECO:0000313" key="3">
    <source>
        <dbReference type="EMBL" id="RRJ88167.1"/>
    </source>
</evidence>
<sequence length="285" mass="33322">MMKLLKTLILLISLVSFNSKAQDISNIKTFVQQKAGPHESLQEFYENFGEEFKAPKLPSNQNQLKLVVKFVVERDGSFSNITVIDQTEEVTNEIVRVLSKMPRWKPGYQDGQPVRSSFNLPITIKLNSYDENEENFKRDVSAYREVLKKYEQETDYFKFNCNCVTLTAVIEPDGSSELFQYETLDKVGLYNIGIKKFSEVNEKKFFKDLIKEISKSESKYKKVKLGNTDALNVQWFEVWQENTIYNRTIFFFEKNVLYTLNFASNSTEITNIVFEELLQSFQIKQ</sequence>
<feature type="chain" id="PRO_5018004002" description="TonB C-terminal domain-containing protein" evidence="1">
    <location>
        <begin position="22"/>
        <end position="285"/>
    </location>
</feature>
<dbReference type="SUPFAM" id="SSF74653">
    <property type="entry name" value="TolA/TonB C-terminal domain"/>
    <property type="match status" value="1"/>
</dbReference>
<dbReference type="AlphaFoldDB" id="A0A3P3W103"/>
<comment type="caution">
    <text evidence="3">The sequence shown here is derived from an EMBL/GenBank/DDBJ whole genome shotgun (WGS) entry which is preliminary data.</text>
</comment>
<evidence type="ECO:0000259" key="2">
    <source>
        <dbReference type="Pfam" id="PF03544"/>
    </source>
</evidence>
<gene>
    <name evidence="3" type="ORF">EG240_13955</name>
</gene>
<evidence type="ECO:0000256" key="1">
    <source>
        <dbReference type="SAM" id="SignalP"/>
    </source>
</evidence>
<feature type="signal peptide" evidence="1">
    <location>
        <begin position="1"/>
        <end position="21"/>
    </location>
</feature>
<dbReference type="InterPro" id="IPR037682">
    <property type="entry name" value="TonB_C"/>
</dbReference>
<dbReference type="GO" id="GO:0055085">
    <property type="term" value="P:transmembrane transport"/>
    <property type="evidence" value="ECO:0007669"/>
    <property type="project" value="InterPro"/>
</dbReference>
<dbReference type="Proteomes" id="UP000275719">
    <property type="component" value="Unassembled WGS sequence"/>
</dbReference>
<protein>
    <recommendedName>
        <fullName evidence="2">TonB C-terminal domain-containing protein</fullName>
    </recommendedName>
</protein>
<reference evidence="3 4" key="1">
    <citation type="submission" date="2018-11" db="EMBL/GenBank/DDBJ databases">
        <title>Flavobacterium sp. nov., YIM 102701-2 draft genome.</title>
        <authorList>
            <person name="Li G."/>
            <person name="Jiang Y."/>
        </authorList>
    </citation>
    <scope>NUCLEOTIDE SEQUENCE [LARGE SCALE GENOMIC DNA]</scope>
    <source>
        <strain evidence="3 4">YIM 102701-2</strain>
    </source>
</reference>
<dbReference type="Pfam" id="PF03544">
    <property type="entry name" value="TonB_C"/>
    <property type="match status" value="1"/>
</dbReference>
<dbReference type="Gene3D" id="3.30.1150.10">
    <property type="match status" value="1"/>
</dbReference>
<organism evidence="3 4">
    <name type="scientific">Paenimyroides tangerinum</name>
    <dbReference type="NCBI Taxonomy" id="2488728"/>
    <lineage>
        <taxon>Bacteria</taxon>
        <taxon>Pseudomonadati</taxon>
        <taxon>Bacteroidota</taxon>
        <taxon>Flavobacteriia</taxon>
        <taxon>Flavobacteriales</taxon>
        <taxon>Flavobacteriaceae</taxon>
        <taxon>Paenimyroides</taxon>
    </lineage>
</organism>
<dbReference type="EMBL" id="RQVQ01000042">
    <property type="protein sequence ID" value="RRJ88167.1"/>
    <property type="molecule type" value="Genomic_DNA"/>
</dbReference>
<keyword evidence="1" id="KW-0732">Signal</keyword>
<name>A0A3P3W103_9FLAO</name>
<dbReference type="OrthoDB" id="1095452at2"/>
<evidence type="ECO:0000313" key="4">
    <source>
        <dbReference type="Proteomes" id="UP000275719"/>
    </source>
</evidence>
<accession>A0A3P3W103</accession>
<keyword evidence="4" id="KW-1185">Reference proteome</keyword>
<dbReference type="RefSeq" id="WP_125019973.1">
    <property type="nucleotide sequence ID" value="NZ_RQVQ01000042.1"/>
</dbReference>
<feature type="domain" description="TonB C-terminal" evidence="2">
    <location>
        <begin position="65"/>
        <end position="123"/>
    </location>
</feature>